<name>A0ABP1RIV1_9HEXA</name>
<comment type="caution">
    <text evidence="2">The sequence shown here is derived from an EMBL/GenBank/DDBJ whole genome shotgun (WGS) entry which is preliminary data.</text>
</comment>
<accession>A0ABP1RIV1</accession>
<sequence>MGKQFRRLCYFQDFFVILLFIQFVDCNKSLLKSWLEKLPLNFQSTIHFIDIRYCPMPNGRIVLVPFSIFRTKRIPNLGTNTNITSLKRTHKRFSSNSQYFITPLKGVASLEKQLPRNIAMQRVVKYKFLQGYLTQFLKTPTTVILFVTISITININRERCQELNYVIGKQIHNIPITKLILFVGQPWFCGFHPSHPELLEYQNLHKVYHLHHSLFYNSYGAISHGYMYGRYSMILSNKNQLYNCIGWIKQLHKWCGEEVMSLITLAHIHNITIDIKRKTLDKPYSHPHIITKINFLSYNSSVIQELISEFMSYEFGKRVLHYCTDKHFNNGRSYIDYNHWNEAFPTEIWQFVWLLFICFALLKGFGHYNKEKIGLNRKLKVLILTSGLSIGLLYQNSLTSIIAVPDEPKQFGTVKELLQSHYKIAYSSLQHLHQDLAQDFLQSGIDERMLVNSFFQIPRDMLSTDLFRMKVRNHVNGTKIASTSSTSRAKSWAMQLKKATKASNLRCFIVPQQFFMMMIHWKINTENRYWIMQTIQKLHASGLFQIWDDWSTWSFSLEKKMLQEEEHEYAPDYIGTSEVLGMAIFIGVLLGFSGLVFLYEIRKVLLTIGNLICGNGREIQEKISRRFHYVRYKFHCNYCLCHTLELVRSKC</sequence>
<feature type="transmembrane region" description="Helical" evidence="1">
    <location>
        <begin position="348"/>
        <end position="366"/>
    </location>
</feature>
<evidence type="ECO:0000313" key="3">
    <source>
        <dbReference type="Proteomes" id="UP001642540"/>
    </source>
</evidence>
<gene>
    <name evidence="2" type="ORF">ODALV1_LOCUS22638</name>
</gene>
<dbReference type="EMBL" id="CAXLJM020000075">
    <property type="protein sequence ID" value="CAL8128876.1"/>
    <property type="molecule type" value="Genomic_DNA"/>
</dbReference>
<feature type="transmembrane region" description="Helical" evidence="1">
    <location>
        <begin position="378"/>
        <end position="394"/>
    </location>
</feature>
<evidence type="ECO:0000313" key="2">
    <source>
        <dbReference type="EMBL" id="CAL8128876.1"/>
    </source>
</evidence>
<protein>
    <submittedName>
        <fullName evidence="2">Uncharacterized protein</fullName>
    </submittedName>
</protein>
<reference evidence="2 3" key="1">
    <citation type="submission" date="2024-08" db="EMBL/GenBank/DDBJ databases">
        <authorList>
            <person name="Cucini C."/>
            <person name="Frati F."/>
        </authorList>
    </citation>
    <scope>NUCLEOTIDE SEQUENCE [LARGE SCALE GENOMIC DNA]</scope>
</reference>
<organism evidence="2 3">
    <name type="scientific">Orchesella dallaii</name>
    <dbReference type="NCBI Taxonomy" id="48710"/>
    <lineage>
        <taxon>Eukaryota</taxon>
        <taxon>Metazoa</taxon>
        <taxon>Ecdysozoa</taxon>
        <taxon>Arthropoda</taxon>
        <taxon>Hexapoda</taxon>
        <taxon>Collembola</taxon>
        <taxon>Entomobryomorpha</taxon>
        <taxon>Entomobryoidea</taxon>
        <taxon>Orchesellidae</taxon>
        <taxon>Orchesellinae</taxon>
        <taxon>Orchesella</taxon>
    </lineage>
</organism>
<dbReference type="Proteomes" id="UP001642540">
    <property type="component" value="Unassembled WGS sequence"/>
</dbReference>
<feature type="transmembrane region" description="Helical" evidence="1">
    <location>
        <begin position="579"/>
        <end position="599"/>
    </location>
</feature>
<evidence type="ECO:0000256" key="1">
    <source>
        <dbReference type="SAM" id="Phobius"/>
    </source>
</evidence>
<keyword evidence="1" id="KW-0472">Membrane</keyword>
<keyword evidence="1" id="KW-0812">Transmembrane</keyword>
<proteinExistence type="predicted"/>
<keyword evidence="3" id="KW-1185">Reference proteome</keyword>
<keyword evidence="1" id="KW-1133">Transmembrane helix</keyword>